<protein>
    <submittedName>
        <fullName evidence="1">Uncharacterized protein</fullName>
    </submittedName>
</protein>
<sequence length="138" mass="15666">MSTSDGSSQSQTNMNSNKQKVTGAAALLAISKELKDFNNTIKYLISSKEVCNRKEWQEWASSFECQTKAMVAFQKQASGWLNFNHQITMINHFKLDVSSADTYMTLELPPPCKMWVKKQLKDMQYMVDDLDVDEGPAV</sequence>
<dbReference type="AlphaFoldDB" id="A0A0C3C5V6"/>
<evidence type="ECO:0000313" key="2">
    <source>
        <dbReference type="Proteomes" id="UP000054166"/>
    </source>
</evidence>
<dbReference type="EMBL" id="KN832986">
    <property type="protein sequence ID" value="KIM85047.1"/>
    <property type="molecule type" value="Genomic_DNA"/>
</dbReference>
<dbReference type="InParanoid" id="A0A0C3C5V6"/>
<accession>A0A0C3C5V6</accession>
<organism evidence="1 2">
    <name type="scientific">Piloderma croceum (strain F 1598)</name>
    <dbReference type="NCBI Taxonomy" id="765440"/>
    <lineage>
        <taxon>Eukaryota</taxon>
        <taxon>Fungi</taxon>
        <taxon>Dikarya</taxon>
        <taxon>Basidiomycota</taxon>
        <taxon>Agaricomycotina</taxon>
        <taxon>Agaricomycetes</taxon>
        <taxon>Agaricomycetidae</taxon>
        <taxon>Atheliales</taxon>
        <taxon>Atheliaceae</taxon>
        <taxon>Piloderma</taxon>
    </lineage>
</organism>
<reference evidence="2" key="2">
    <citation type="submission" date="2015-01" db="EMBL/GenBank/DDBJ databases">
        <title>Evolutionary Origins and Diversification of the Mycorrhizal Mutualists.</title>
        <authorList>
            <consortium name="DOE Joint Genome Institute"/>
            <consortium name="Mycorrhizal Genomics Consortium"/>
            <person name="Kohler A."/>
            <person name="Kuo A."/>
            <person name="Nagy L.G."/>
            <person name="Floudas D."/>
            <person name="Copeland A."/>
            <person name="Barry K.W."/>
            <person name="Cichocki N."/>
            <person name="Veneault-Fourrey C."/>
            <person name="LaButti K."/>
            <person name="Lindquist E.A."/>
            <person name="Lipzen A."/>
            <person name="Lundell T."/>
            <person name="Morin E."/>
            <person name="Murat C."/>
            <person name="Riley R."/>
            <person name="Ohm R."/>
            <person name="Sun H."/>
            <person name="Tunlid A."/>
            <person name="Henrissat B."/>
            <person name="Grigoriev I.V."/>
            <person name="Hibbett D.S."/>
            <person name="Martin F."/>
        </authorList>
    </citation>
    <scope>NUCLEOTIDE SEQUENCE [LARGE SCALE GENOMIC DNA]</scope>
    <source>
        <strain evidence="2">F 1598</strain>
    </source>
</reference>
<proteinExistence type="predicted"/>
<dbReference type="Proteomes" id="UP000054166">
    <property type="component" value="Unassembled WGS sequence"/>
</dbReference>
<dbReference type="HOGENOM" id="CLU_1856034_0_0_1"/>
<gene>
    <name evidence="1" type="ORF">PILCRDRAFT_87338</name>
</gene>
<keyword evidence="2" id="KW-1185">Reference proteome</keyword>
<reference evidence="1 2" key="1">
    <citation type="submission" date="2014-04" db="EMBL/GenBank/DDBJ databases">
        <authorList>
            <consortium name="DOE Joint Genome Institute"/>
            <person name="Kuo A."/>
            <person name="Tarkka M."/>
            <person name="Buscot F."/>
            <person name="Kohler A."/>
            <person name="Nagy L.G."/>
            <person name="Floudas D."/>
            <person name="Copeland A."/>
            <person name="Barry K.W."/>
            <person name="Cichocki N."/>
            <person name="Veneault-Fourrey C."/>
            <person name="LaButti K."/>
            <person name="Lindquist E.A."/>
            <person name="Lipzen A."/>
            <person name="Lundell T."/>
            <person name="Morin E."/>
            <person name="Murat C."/>
            <person name="Sun H."/>
            <person name="Tunlid A."/>
            <person name="Henrissat B."/>
            <person name="Grigoriev I.V."/>
            <person name="Hibbett D.S."/>
            <person name="Martin F."/>
            <person name="Nordberg H.P."/>
            <person name="Cantor M.N."/>
            <person name="Hua S.X."/>
        </authorList>
    </citation>
    <scope>NUCLEOTIDE SEQUENCE [LARGE SCALE GENOMIC DNA]</scope>
    <source>
        <strain evidence="1 2">F 1598</strain>
    </source>
</reference>
<evidence type="ECO:0000313" key="1">
    <source>
        <dbReference type="EMBL" id="KIM85047.1"/>
    </source>
</evidence>
<name>A0A0C3C5V6_PILCF</name>